<organism evidence="1 2">
    <name type="scientific">Kingella potus</name>
    <dbReference type="NCBI Taxonomy" id="265175"/>
    <lineage>
        <taxon>Bacteria</taxon>
        <taxon>Pseudomonadati</taxon>
        <taxon>Pseudomonadota</taxon>
        <taxon>Betaproteobacteria</taxon>
        <taxon>Neisseriales</taxon>
        <taxon>Neisseriaceae</taxon>
        <taxon>Kingella</taxon>
    </lineage>
</organism>
<gene>
    <name evidence="1" type="ORF">NCTC13336_01735</name>
</gene>
<dbReference type="Pfam" id="PF15580">
    <property type="entry name" value="Imm53"/>
    <property type="match status" value="2"/>
</dbReference>
<proteinExistence type="predicted"/>
<evidence type="ECO:0000313" key="1">
    <source>
        <dbReference type="EMBL" id="STR02848.1"/>
    </source>
</evidence>
<accession>A0A377R1P7</accession>
<name>A0A377R1P7_9NEIS</name>
<dbReference type="AlphaFoldDB" id="A0A377R1P7"/>
<evidence type="ECO:0000313" key="2">
    <source>
        <dbReference type="Proteomes" id="UP000254293"/>
    </source>
</evidence>
<protein>
    <submittedName>
        <fullName evidence="1">Uncharacterized protein</fullName>
    </submittedName>
</protein>
<keyword evidence="2" id="KW-1185">Reference proteome</keyword>
<dbReference type="Proteomes" id="UP000254293">
    <property type="component" value="Unassembled WGS sequence"/>
</dbReference>
<dbReference type="EMBL" id="UGJJ01000002">
    <property type="protein sequence ID" value="STR02848.1"/>
    <property type="molecule type" value="Genomic_DNA"/>
</dbReference>
<dbReference type="InterPro" id="IPR028228">
    <property type="entry name" value="Imm53"/>
</dbReference>
<dbReference type="RefSeq" id="WP_172461243.1">
    <property type="nucleotide sequence ID" value="NZ_UGJJ01000002.1"/>
</dbReference>
<sequence>MNPNLTDYLLALNAWHCSCHTYLFHRSGISLSTLDNPGWSLIIKDAGRHGKIQKVMQDYSDDDWYYFKASENIFYSACGIGENNLLHLLYTATEWLGLDVEKQAGFDYLGAMNEWYARQCDGWWEHGNGISFSNIEISGWKLTIEDEEASGKSARTDFVLTRNRSERDWYAVKTEHEPRWPEMTRLFAACGGESFSDMLDISYKWLVTGKYDG</sequence>
<reference evidence="1 2" key="1">
    <citation type="submission" date="2018-06" db="EMBL/GenBank/DDBJ databases">
        <authorList>
            <consortium name="Pathogen Informatics"/>
            <person name="Doyle S."/>
        </authorList>
    </citation>
    <scope>NUCLEOTIDE SEQUENCE [LARGE SCALE GENOMIC DNA]</scope>
    <source>
        <strain evidence="1 2">NCTC13336</strain>
    </source>
</reference>